<organism evidence="2 3">
    <name type="scientific">Microbispora siamensis</name>
    <dbReference type="NCBI Taxonomy" id="564413"/>
    <lineage>
        <taxon>Bacteria</taxon>
        <taxon>Bacillati</taxon>
        <taxon>Actinomycetota</taxon>
        <taxon>Actinomycetes</taxon>
        <taxon>Streptosporangiales</taxon>
        <taxon>Streptosporangiaceae</taxon>
        <taxon>Microbispora</taxon>
    </lineage>
</organism>
<dbReference type="InterPro" id="IPR002575">
    <property type="entry name" value="Aminoglycoside_PTrfase"/>
</dbReference>
<sequence>MLRPSKRWEFEAMQQAGDLERAALSAGVLTPPPVEACGISPGYWLAMPEGPDYIRVSQWLEGTQPEIPANEDLATWLGRIVAAMATVSLPGSLNEGLGYPLYPLGDWHVWLDKAEAMEIVTAKQRAQLLAAVADGTQLVEAGLATNPSFQLCHRDINHRNILLTARGPVLIDFDHSGPEVPWWELVHFALLLACRSLGDDEPDPRLVKAAVSAFAKNGGEVGTVDEIAFVGLIRGMMEWPACRLMTLLDNADPASPTWTDAVAQVHEAAELLPVMVRSVERWTALLR</sequence>
<protein>
    <recommendedName>
        <fullName evidence="1">Aminoglycoside phosphotransferase domain-containing protein</fullName>
    </recommendedName>
</protein>
<feature type="domain" description="Aminoglycoside phosphotransferase" evidence="1">
    <location>
        <begin position="4"/>
        <end position="211"/>
    </location>
</feature>
<evidence type="ECO:0000313" key="3">
    <source>
        <dbReference type="Proteomes" id="UP000660454"/>
    </source>
</evidence>
<dbReference type="EMBL" id="BOOF01000083">
    <property type="protein sequence ID" value="GIH67555.1"/>
    <property type="molecule type" value="Genomic_DNA"/>
</dbReference>
<dbReference type="InterPro" id="IPR011009">
    <property type="entry name" value="Kinase-like_dom_sf"/>
</dbReference>
<proteinExistence type="predicted"/>
<accession>A0ABQ4H1Q8</accession>
<name>A0ABQ4H1Q8_9ACTN</name>
<dbReference type="Proteomes" id="UP000660454">
    <property type="component" value="Unassembled WGS sequence"/>
</dbReference>
<evidence type="ECO:0000313" key="2">
    <source>
        <dbReference type="EMBL" id="GIH67555.1"/>
    </source>
</evidence>
<dbReference type="Pfam" id="PF01636">
    <property type="entry name" value="APH"/>
    <property type="match status" value="1"/>
</dbReference>
<keyword evidence="3" id="KW-1185">Reference proteome</keyword>
<gene>
    <name evidence="2" type="ORF">Msi02_83720</name>
</gene>
<reference evidence="2 3" key="1">
    <citation type="submission" date="2021-01" db="EMBL/GenBank/DDBJ databases">
        <title>Whole genome shotgun sequence of Microbispora siamensis NBRC 104113.</title>
        <authorList>
            <person name="Komaki H."/>
            <person name="Tamura T."/>
        </authorList>
    </citation>
    <scope>NUCLEOTIDE SEQUENCE [LARGE SCALE GENOMIC DNA]</scope>
    <source>
        <strain evidence="2 3">NBRC 104113</strain>
    </source>
</reference>
<evidence type="ECO:0000259" key="1">
    <source>
        <dbReference type="Pfam" id="PF01636"/>
    </source>
</evidence>
<comment type="caution">
    <text evidence="2">The sequence shown here is derived from an EMBL/GenBank/DDBJ whole genome shotgun (WGS) entry which is preliminary data.</text>
</comment>
<dbReference type="SUPFAM" id="SSF56112">
    <property type="entry name" value="Protein kinase-like (PK-like)"/>
    <property type="match status" value="1"/>
</dbReference>
<dbReference type="Gene3D" id="3.90.1200.10">
    <property type="match status" value="1"/>
</dbReference>